<sequence length="516" mass="58151">MNLEGSRIIRKALRGGVGVTRFLERQGIALDKNVAKFLIVELLNNGNEKVEEARRVVQQSLNGKVDIGHETVRLVCNRLEGQGRLGEARDLWKEASACKKSIQGNLRGHPEDGVKLKQRVKTKRSRPQGSTKLRALREALFSSSRKGDYRASELLLGKLLAERKSVLDSEFHYLAYAYLQARNRSGLQRTLGRMFKEGRQLTCVHFDMLLKLMDRDADYEAAERVLKRMSELNIRPDERCLNRVVSAYTRGRKPKYALKRHRELLEIFGIEPTQYSFSTLVVAHSRAGEYQSAREVFEKMLKSGIEPNVSLYNCLLIGPSKAGDTSEVERIVQEMLEKGVKPSEITAGMLMQTLAAAGEAEQASEVYRSLARKYGFDPTMVHRNLLIAAYANSGSTEHLKTAENLVAETKNPNFQTYLPLVRAHTDRNNTSSLRRTIVEMVRKCGTGIPRLVRITLVDSLCKIENGGFISGRGIQEASRRLSELFENARTVRGGEEDLGVDERHEVQDVLAHALRD</sequence>
<evidence type="ECO:0008006" key="4">
    <source>
        <dbReference type="Google" id="ProtNLM"/>
    </source>
</evidence>
<evidence type="ECO:0000256" key="1">
    <source>
        <dbReference type="PROSITE-ProRule" id="PRU00708"/>
    </source>
</evidence>
<dbReference type="InterPro" id="IPR002885">
    <property type="entry name" value="PPR_rpt"/>
</dbReference>
<dbReference type="InterPro" id="IPR011990">
    <property type="entry name" value="TPR-like_helical_dom_sf"/>
</dbReference>
<accession>A0AAV8UY88</accession>
<dbReference type="Proteomes" id="UP001157974">
    <property type="component" value="Unassembled WGS sequence"/>
</dbReference>
<dbReference type="NCBIfam" id="TIGR00756">
    <property type="entry name" value="PPR"/>
    <property type="match status" value="2"/>
</dbReference>
<dbReference type="PANTHER" id="PTHR47939">
    <property type="entry name" value="MEMBRANE-ASSOCIATED SALT-INDUCIBLE PROTEIN-LIKE"/>
    <property type="match status" value="1"/>
</dbReference>
<dbReference type="AlphaFoldDB" id="A0AAV8UY88"/>
<dbReference type="EMBL" id="JAMWBK010000004">
    <property type="protein sequence ID" value="KAJ8906098.1"/>
    <property type="molecule type" value="Genomic_DNA"/>
</dbReference>
<feature type="repeat" description="PPR" evidence="1">
    <location>
        <begin position="308"/>
        <end position="342"/>
    </location>
</feature>
<organism evidence="2 3">
    <name type="scientific">Rhodosorus marinus</name>
    <dbReference type="NCBI Taxonomy" id="101924"/>
    <lineage>
        <taxon>Eukaryota</taxon>
        <taxon>Rhodophyta</taxon>
        <taxon>Stylonematophyceae</taxon>
        <taxon>Stylonematales</taxon>
        <taxon>Stylonemataceae</taxon>
        <taxon>Rhodosorus</taxon>
    </lineage>
</organism>
<gene>
    <name evidence="2" type="ORF">NDN08_002597</name>
</gene>
<dbReference type="PANTHER" id="PTHR47939:SF5">
    <property type="entry name" value="PENTACOTRIPEPTIDE-REPEAT REGION OF PRORP DOMAIN-CONTAINING PROTEIN"/>
    <property type="match status" value="1"/>
</dbReference>
<dbReference type="Gene3D" id="1.25.40.10">
    <property type="entry name" value="Tetratricopeptide repeat domain"/>
    <property type="match status" value="2"/>
</dbReference>
<proteinExistence type="predicted"/>
<evidence type="ECO:0000313" key="3">
    <source>
        <dbReference type="Proteomes" id="UP001157974"/>
    </source>
</evidence>
<comment type="caution">
    <text evidence="2">The sequence shown here is derived from an EMBL/GenBank/DDBJ whole genome shotgun (WGS) entry which is preliminary data.</text>
</comment>
<evidence type="ECO:0000313" key="2">
    <source>
        <dbReference type="EMBL" id="KAJ8906098.1"/>
    </source>
</evidence>
<dbReference type="Pfam" id="PF13812">
    <property type="entry name" value="PPR_3"/>
    <property type="match status" value="2"/>
</dbReference>
<dbReference type="PROSITE" id="PS51375">
    <property type="entry name" value="PPR"/>
    <property type="match status" value="2"/>
</dbReference>
<reference evidence="2 3" key="1">
    <citation type="journal article" date="2023" name="Nat. Commun.">
        <title>Origin of minicircular mitochondrial genomes in red algae.</title>
        <authorList>
            <person name="Lee Y."/>
            <person name="Cho C.H."/>
            <person name="Lee Y.M."/>
            <person name="Park S.I."/>
            <person name="Yang J.H."/>
            <person name="West J.A."/>
            <person name="Bhattacharya D."/>
            <person name="Yoon H.S."/>
        </authorList>
    </citation>
    <scope>NUCLEOTIDE SEQUENCE [LARGE SCALE GENOMIC DNA]</scope>
    <source>
        <strain evidence="2 3">CCMP1338</strain>
        <tissue evidence="2">Whole cell</tissue>
    </source>
</reference>
<keyword evidence="3" id="KW-1185">Reference proteome</keyword>
<name>A0AAV8UY88_9RHOD</name>
<protein>
    <recommendedName>
        <fullName evidence="4">Pentacotripeptide-repeat region of PRORP domain-containing protein</fullName>
    </recommendedName>
</protein>
<dbReference type="InterPro" id="IPR050667">
    <property type="entry name" value="PPR-containing_protein"/>
</dbReference>
<feature type="repeat" description="PPR" evidence="1">
    <location>
        <begin position="273"/>
        <end position="307"/>
    </location>
</feature>